<evidence type="ECO:0000313" key="1">
    <source>
        <dbReference type="EMBL" id="VDM37140.1"/>
    </source>
</evidence>
<reference evidence="3" key="1">
    <citation type="submission" date="2016-06" db="UniProtKB">
        <authorList>
            <consortium name="WormBaseParasite"/>
        </authorList>
    </citation>
    <scope>IDENTIFICATION</scope>
</reference>
<keyword evidence="2" id="KW-1185">Reference proteome</keyword>
<reference evidence="1 2" key="2">
    <citation type="submission" date="2018-11" db="EMBL/GenBank/DDBJ databases">
        <authorList>
            <consortium name="Pathogen Informatics"/>
        </authorList>
    </citation>
    <scope>NUCLEOTIDE SEQUENCE [LARGE SCALE GENOMIC DNA]</scope>
</reference>
<accession>A0A183UBL9</accession>
<dbReference type="EMBL" id="UYWY01019406">
    <property type="protein sequence ID" value="VDM37140.1"/>
    <property type="molecule type" value="Genomic_DNA"/>
</dbReference>
<dbReference type="WBParaSite" id="TCNE_0000588901-mRNA-1">
    <property type="protein sequence ID" value="TCNE_0000588901-mRNA-1"/>
    <property type="gene ID" value="TCNE_0000588901"/>
</dbReference>
<gene>
    <name evidence="1" type="ORF">TCNE_LOCUS5889</name>
</gene>
<proteinExistence type="predicted"/>
<dbReference type="AlphaFoldDB" id="A0A183UBL9"/>
<dbReference type="Proteomes" id="UP000050794">
    <property type="component" value="Unassembled WGS sequence"/>
</dbReference>
<evidence type="ECO:0000313" key="2">
    <source>
        <dbReference type="Proteomes" id="UP000050794"/>
    </source>
</evidence>
<evidence type="ECO:0000313" key="3">
    <source>
        <dbReference type="WBParaSite" id="TCNE_0000588901-mRNA-1"/>
    </source>
</evidence>
<organism evidence="2 3">
    <name type="scientific">Toxocara canis</name>
    <name type="common">Canine roundworm</name>
    <dbReference type="NCBI Taxonomy" id="6265"/>
    <lineage>
        <taxon>Eukaryota</taxon>
        <taxon>Metazoa</taxon>
        <taxon>Ecdysozoa</taxon>
        <taxon>Nematoda</taxon>
        <taxon>Chromadorea</taxon>
        <taxon>Rhabditida</taxon>
        <taxon>Spirurina</taxon>
        <taxon>Ascaridomorpha</taxon>
        <taxon>Ascaridoidea</taxon>
        <taxon>Toxocaridae</taxon>
        <taxon>Toxocara</taxon>
    </lineage>
</organism>
<sequence>MLGQQCQRKVQRNISDGQLRQIASQQEQHYGLIEHYVGDKVVDENLLLIELITDSHYRTNSNNVNLSRLLHDPSRMAVFESAWFISIQSIYRLFCLEHHGPVLLV</sequence>
<protein>
    <submittedName>
        <fullName evidence="3">EAL domain-containing protein</fullName>
    </submittedName>
</protein>
<name>A0A183UBL9_TOXCA</name>